<name>A0A1G8ACV0_9ACTN</name>
<keyword evidence="2" id="KW-1185">Reference proteome</keyword>
<accession>A0A1G8ACV0</accession>
<dbReference type="Proteomes" id="UP000198923">
    <property type="component" value="Unassembled WGS sequence"/>
</dbReference>
<evidence type="ECO:0000313" key="1">
    <source>
        <dbReference type="EMBL" id="SDH18731.1"/>
    </source>
</evidence>
<reference evidence="1 2" key="1">
    <citation type="submission" date="2016-10" db="EMBL/GenBank/DDBJ databases">
        <authorList>
            <person name="de Groot N.N."/>
        </authorList>
    </citation>
    <scope>NUCLEOTIDE SEQUENCE [LARGE SCALE GENOMIC DNA]</scope>
    <source>
        <strain evidence="1 2">CPCC 201354</strain>
    </source>
</reference>
<sequence length="91" mass="10302">MKVTRHIYHTVRSHVGTGGLVSLMERIPVDLNRREHPDKKRWLVFWNIGAVIHVCECDTEHEAEGRYRMTVLALQSYTAGGGVSPPPIPVK</sequence>
<dbReference type="STRING" id="504805.SAMN05421505_112104"/>
<protein>
    <submittedName>
        <fullName evidence="1">Uncharacterized protein</fullName>
    </submittedName>
</protein>
<gene>
    <name evidence="1" type="ORF">SAMN05421505_112104</name>
</gene>
<proteinExistence type="predicted"/>
<organism evidence="1 2">
    <name type="scientific">Sinosporangium album</name>
    <dbReference type="NCBI Taxonomy" id="504805"/>
    <lineage>
        <taxon>Bacteria</taxon>
        <taxon>Bacillati</taxon>
        <taxon>Actinomycetota</taxon>
        <taxon>Actinomycetes</taxon>
        <taxon>Streptosporangiales</taxon>
        <taxon>Streptosporangiaceae</taxon>
        <taxon>Sinosporangium</taxon>
    </lineage>
</organism>
<dbReference type="AlphaFoldDB" id="A0A1G8ACV0"/>
<evidence type="ECO:0000313" key="2">
    <source>
        <dbReference type="Proteomes" id="UP000198923"/>
    </source>
</evidence>
<dbReference type="EMBL" id="FNCN01000012">
    <property type="protein sequence ID" value="SDH18731.1"/>
    <property type="molecule type" value="Genomic_DNA"/>
</dbReference>